<evidence type="ECO:0000256" key="1">
    <source>
        <dbReference type="ARBA" id="ARBA00022490"/>
    </source>
</evidence>
<feature type="domain" description="Cytidyltransferase-like" evidence="10">
    <location>
        <begin position="16"/>
        <end position="143"/>
    </location>
</feature>
<proteinExistence type="inferred from homology"/>
<comment type="cofactor">
    <cofactor evidence="9">
        <name>Mg(2+)</name>
        <dbReference type="ChEBI" id="CHEBI:18420"/>
    </cofactor>
</comment>
<dbReference type="SUPFAM" id="SSF52374">
    <property type="entry name" value="Nucleotidylyl transferase"/>
    <property type="match status" value="1"/>
</dbReference>
<comment type="function">
    <text evidence="9">Reversibly transfers an adenylyl group from ATP to 4'-phosphopantetheine, yielding dephospho-CoA (dPCoA) and pyrophosphate.</text>
</comment>
<feature type="binding site" evidence="9">
    <location>
        <position position="28"/>
    </location>
    <ligand>
        <name>ATP</name>
        <dbReference type="ChEBI" id="CHEBI:30616"/>
    </ligand>
</feature>
<keyword evidence="1 9" id="KW-0963">Cytoplasm</keyword>
<feature type="binding site" evidence="9">
    <location>
        <begin position="134"/>
        <end position="140"/>
    </location>
    <ligand>
        <name>ATP</name>
        <dbReference type="ChEBI" id="CHEBI:30616"/>
    </ligand>
</feature>
<dbReference type="NCBIfam" id="TIGR01510">
    <property type="entry name" value="coaD_prev_kdtB"/>
    <property type="match status" value="1"/>
</dbReference>
<dbReference type="PANTHER" id="PTHR21342:SF1">
    <property type="entry name" value="PHOSPHOPANTETHEINE ADENYLYLTRANSFERASE"/>
    <property type="match status" value="1"/>
</dbReference>
<comment type="catalytic activity">
    <reaction evidence="8 9">
        <text>(R)-4'-phosphopantetheine + ATP + H(+) = 3'-dephospho-CoA + diphosphate</text>
        <dbReference type="Rhea" id="RHEA:19801"/>
        <dbReference type="ChEBI" id="CHEBI:15378"/>
        <dbReference type="ChEBI" id="CHEBI:30616"/>
        <dbReference type="ChEBI" id="CHEBI:33019"/>
        <dbReference type="ChEBI" id="CHEBI:57328"/>
        <dbReference type="ChEBI" id="CHEBI:61723"/>
        <dbReference type="EC" id="2.7.7.3"/>
    </reaction>
</comment>
<evidence type="ECO:0000256" key="2">
    <source>
        <dbReference type="ARBA" id="ARBA00022679"/>
    </source>
</evidence>
<accession>A0A7C4EU54</accession>
<gene>
    <name evidence="9" type="primary">coaD</name>
    <name evidence="11" type="ORF">ENV54_08345</name>
</gene>
<feature type="binding site" evidence="9">
    <location>
        <position position="109"/>
    </location>
    <ligand>
        <name>ATP</name>
        <dbReference type="ChEBI" id="CHEBI:30616"/>
    </ligand>
</feature>
<evidence type="ECO:0000256" key="7">
    <source>
        <dbReference type="ARBA" id="ARBA00022993"/>
    </source>
</evidence>
<keyword evidence="2 9" id="KW-0808">Transferase</keyword>
<dbReference type="PANTHER" id="PTHR21342">
    <property type="entry name" value="PHOSPHOPANTETHEINE ADENYLYLTRANSFERASE"/>
    <property type="match status" value="1"/>
</dbReference>
<dbReference type="Gene3D" id="3.40.50.620">
    <property type="entry name" value="HUPs"/>
    <property type="match status" value="1"/>
</dbReference>
<dbReference type="PRINTS" id="PR01020">
    <property type="entry name" value="LPSBIOSNTHSS"/>
</dbReference>
<keyword evidence="7 9" id="KW-0173">Coenzyme A biosynthesis</keyword>
<keyword evidence="6 9" id="KW-0460">Magnesium</keyword>
<evidence type="ECO:0000256" key="8">
    <source>
        <dbReference type="ARBA" id="ARBA00029346"/>
    </source>
</evidence>
<evidence type="ECO:0000256" key="5">
    <source>
        <dbReference type="ARBA" id="ARBA00022840"/>
    </source>
</evidence>
<dbReference type="EMBL" id="DTGT01000260">
    <property type="protein sequence ID" value="HGH61291.1"/>
    <property type="molecule type" value="Genomic_DNA"/>
</dbReference>
<feature type="binding site" evidence="9">
    <location>
        <begin position="99"/>
        <end position="101"/>
    </location>
    <ligand>
        <name>ATP</name>
        <dbReference type="ChEBI" id="CHEBI:30616"/>
    </ligand>
</feature>
<evidence type="ECO:0000256" key="3">
    <source>
        <dbReference type="ARBA" id="ARBA00022695"/>
    </source>
</evidence>
<dbReference type="GO" id="GO:0005524">
    <property type="term" value="F:ATP binding"/>
    <property type="evidence" value="ECO:0007669"/>
    <property type="project" value="UniProtKB-KW"/>
</dbReference>
<dbReference type="EC" id="2.7.7.3" evidence="9"/>
<feature type="site" description="Transition state stabilizer" evidence="9">
    <location>
        <position position="28"/>
    </location>
</feature>
<sequence length="186" mass="21223">MSPQRAKRRTGEKLAVYPGTFDPIHNGHLEIIRRALGTFDRIIVALGENPQKDTIFTVEERIAMIREAVAGDPRIEADAFQGLLVRYAEKMKACAIVRGLRAVSDFEYEFQLALMNRKLNRNIETFFLMTAHRYLYVSSRIIKATVLAGGSPEGLVPDNVLKILKEKFPMINNQKHNKNKKLLERV</sequence>
<evidence type="ECO:0000259" key="10">
    <source>
        <dbReference type="Pfam" id="PF01467"/>
    </source>
</evidence>
<feature type="binding site" evidence="9">
    <location>
        <position position="20"/>
    </location>
    <ligand>
        <name>substrate</name>
    </ligand>
</feature>
<keyword evidence="3 9" id="KW-0548">Nucleotidyltransferase</keyword>
<dbReference type="NCBIfam" id="TIGR00125">
    <property type="entry name" value="cyt_tran_rel"/>
    <property type="match status" value="1"/>
</dbReference>
<organism evidence="11">
    <name type="scientific">Desulfomonile tiedjei</name>
    <dbReference type="NCBI Taxonomy" id="2358"/>
    <lineage>
        <taxon>Bacteria</taxon>
        <taxon>Pseudomonadati</taxon>
        <taxon>Thermodesulfobacteriota</taxon>
        <taxon>Desulfomonilia</taxon>
        <taxon>Desulfomonilales</taxon>
        <taxon>Desulfomonilaceae</taxon>
        <taxon>Desulfomonile</taxon>
    </lineage>
</organism>
<protein>
    <recommendedName>
        <fullName evidence="9">Phosphopantetheine adenylyltransferase</fullName>
        <ecNumber evidence="9">2.7.7.3</ecNumber>
    </recommendedName>
    <alternativeName>
        <fullName evidence="9">Dephospho-CoA pyrophosphorylase</fullName>
    </alternativeName>
    <alternativeName>
        <fullName evidence="9">Pantetheine-phosphate adenylyltransferase</fullName>
        <shortName evidence="9">PPAT</shortName>
    </alternativeName>
</protein>
<reference evidence="11" key="1">
    <citation type="journal article" date="2020" name="mSystems">
        <title>Genome- and Community-Level Interaction Insights into Carbon Utilization and Element Cycling Functions of Hydrothermarchaeota in Hydrothermal Sediment.</title>
        <authorList>
            <person name="Zhou Z."/>
            <person name="Liu Y."/>
            <person name="Xu W."/>
            <person name="Pan J."/>
            <person name="Luo Z.H."/>
            <person name="Li M."/>
        </authorList>
    </citation>
    <scope>NUCLEOTIDE SEQUENCE [LARGE SCALE GENOMIC DNA]</scope>
    <source>
        <strain evidence="11">SpSt-769</strain>
    </source>
</reference>
<dbReference type="InterPro" id="IPR001980">
    <property type="entry name" value="PPAT"/>
</dbReference>
<dbReference type="AlphaFoldDB" id="A0A7C4EU54"/>
<feature type="binding site" evidence="9">
    <location>
        <position position="98"/>
    </location>
    <ligand>
        <name>substrate</name>
    </ligand>
</feature>
<dbReference type="GO" id="GO:0015937">
    <property type="term" value="P:coenzyme A biosynthetic process"/>
    <property type="evidence" value="ECO:0007669"/>
    <property type="project" value="UniProtKB-UniRule"/>
</dbReference>
<comment type="pathway">
    <text evidence="9">Cofactor biosynthesis; coenzyme A biosynthesis; CoA from (R)-pantothenate: step 4/5.</text>
</comment>
<dbReference type="UniPathway" id="UPA00241">
    <property type="reaction ID" value="UER00355"/>
</dbReference>
<dbReference type="InterPro" id="IPR014729">
    <property type="entry name" value="Rossmann-like_a/b/a_fold"/>
</dbReference>
<evidence type="ECO:0000313" key="11">
    <source>
        <dbReference type="EMBL" id="HGH61291.1"/>
    </source>
</evidence>
<comment type="subcellular location">
    <subcellularLocation>
        <location evidence="9">Cytoplasm</location>
    </subcellularLocation>
</comment>
<evidence type="ECO:0000256" key="9">
    <source>
        <dbReference type="HAMAP-Rule" id="MF_00151"/>
    </source>
</evidence>
<comment type="caution">
    <text evidence="11">The sequence shown here is derived from an EMBL/GenBank/DDBJ whole genome shotgun (WGS) entry which is preliminary data.</text>
</comment>
<feature type="binding site" evidence="9">
    <location>
        <position position="84"/>
    </location>
    <ligand>
        <name>substrate</name>
    </ligand>
</feature>
<dbReference type="GO" id="GO:0004595">
    <property type="term" value="F:pantetheine-phosphate adenylyltransferase activity"/>
    <property type="evidence" value="ECO:0007669"/>
    <property type="project" value="UniProtKB-UniRule"/>
</dbReference>
<evidence type="ECO:0000256" key="6">
    <source>
        <dbReference type="ARBA" id="ARBA00022842"/>
    </source>
</evidence>
<dbReference type="CDD" id="cd02163">
    <property type="entry name" value="PPAT"/>
    <property type="match status" value="1"/>
</dbReference>
<dbReference type="HAMAP" id="MF_00151">
    <property type="entry name" value="PPAT_bact"/>
    <property type="match status" value="1"/>
</dbReference>
<keyword evidence="4 9" id="KW-0547">Nucleotide-binding</keyword>
<evidence type="ECO:0000256" key="4">
    <source>
        <dbReference type="ARBA" id="ARBA00022741"/>
    </source>
</evidence>
<comment type="similarity">
    <text evidence="9">Belongs to the bacterial CoaD family.</text>
</comment>
<name>A0A7C4EU54_9BACT</name>
<feature type="binding site" evidence="9">
    <location>
        <begin position="20"/>
        <end position="21"/>
    </location>
    <ligand>
        <name>ATP</name>
        <dbReference type="ChEBI" id="CHEBI:30616"/>
    </ligand>
</feature>
<dbReference type="InterPro" id="IPR004821">
    <property type="entry name" value="Cyt_trans-like"/>
</dbReference>
<feature type="binding site" evidence="9">
    <location>
        <position position="52"/>
    </location>
    <ligand>
        <name>substrate</name>
    </ligand>
</feature>
<dbReference type="Pfam" id="PF01467">
    <property type="entry name" value="CTP_transf_like"/>
    <property type="match status" value="1"/>
</dbReference>
<comment type="subunit">
    <text evidence="9">Homohexamer.</text>
</comment>
<dbReference type="GO" id="GO:0005737">
    <property type="term" value="C:cytoplasm"/>
    <property type="evidence" value="ECO:0007669"/>
    <property type="project" value="UniProtKB-SubCell"/>
</dbReference>
<keyword evidence="5 9" id="KW-0067">ATP-binding</keyword>